<dbReference type="PANTHER" id="PTHR45638">
    <property type="entry name" value="CYCLIC NUCLEOTIDE-GATED CATION CHANNEL SUBUNIT A"/>
    <property type="match status" value="1"/>
</dbReference>
<sequence length="363" mass="40665">MDKKEDTFSDAIFIIVAEESCPFYSVGDEIKVESSGLTMSAYKPGCLYLAGKIASIVASKKENFGAFSKVSVQKSRYDCGGCVGKIFFEHKRDKDFATLQMKLLEEAEEIRRKKHLERYFGVMRALNLFKSLEDDSLRDLIMLLEFKSIPFGKVVVKKGTPGTNFFIILRGLVERKADDGSQLAEIGEGEMFGEMSLLSTEPFVHSIFSVKTTQMAVLSIKNFKAILKKFPVLQMFLFKLLVDQAQKVALKSGEISSGMTGELSEVSPVDLLQLINSSRKTGTLDLALDKGRGMVFFKEGEIVYARYLEFRGKHVIYELLGMRSGHFSYTRGVPDVLDKAQPIGGFMGMMMEGLQRIDEKKDS</sequence>
<evidence type="ECO:0000256" key="3">
    <source>
        <dbReference type="ARBA" id="ARBA00022692"/>
    </source>
</evidence>
<protein>
    <submittedName>
        <fullName evidence="10">Cyclic nucleotide-binding protein</fullName>
    </submittedName>
</protein>
<dbReference type="eggNOG" id="COG2905">
    <property type="taxonomic scope" value="Bacteria"/>
</dbReference>
<keyword evidence="7" id="KW-1071">Ligand-gated ion channel</keyword>
<dbReference type="InterPro" id="IPR000595">
    <property type="entry name" value="cNMP-bd_dom"/>
</dbReference>
<dbReference type="CDD" id="cd00038">
    <property type="entry name" value="CAP_ED"/>
    <property type="match status" value="1"/>
</dbReference>
<evidence type="ECO:0000256" key="4">
    <source>
        <dbReference type="ARBA" id="ARBA00022989"/>
    </source>
</evidence>
<dbReference type="HOGENOM" id="CLU_054726_0_0_7"/>
<evidence type="ECO:0000313" key="11">
    <source>
        <dbReference type="Proteomes" id="UP000011721"/>
    </source>
</evidence>
<dbReference type="Gene3D" id="2.60.120.10">
    <property type="entry name" value="Jelly Rolls"/>
    <property type="match status" value="1"/>
</dbReference>
<dbReference type="SMART" id="SM00100">
    <property type="entry name" value="cNMP"/>
    <property type="match status" value="1"/>
</dbReference>
<evidence type="ECO:0000313" key="10">
    <source>
        <dbReference type="EMBL" id="AGF79291.1"/>
    </source>
</evidence>
<keyword evidence="4" id="KW-1133">Transmembrane helix</keyword>
<dbReference type="GO" id="GO:0016020">
    <property type="term" value="C:membrane"/>
    <property type="evidence" value="ECO:0007669"/>
    <property type="project" value="UniProtKB-SubCell"/>
</dbReference>
<keyword evidence="2" id="KW-0813">Transport</keyword>
<reference evidence="11" key="1">
    <citation type="journal article" date="2013" name="Stand. Genomic Sci.">
        <title>Complete genome sequence of Desulfocapsa sulfexigens, a marine deltaproteobacterium specialized in disproportionating inorganic sulfur compounds.</title>
        <authorList>
            <person name="Finster K.W."/>
            <person name="Kjeldsen K.U."/>
            <person name="Kube M."/>
            <person name="Reinhardt R."/>
            <person name="Mussmann M."/>
            <person name="Amann R."/>
            <person name="Schreiber L."/>
        </authorList>
    </citation>
    <scope>NUCLEOTIDE SEQUENCE [LARGE SCALE GENOMIC DNA]</scope>
    <source>
        <strain evidence="11">DSM 10523 / SB164P1</strain>
    </source>
</reference>
<keyword evidence="8" id="KW-0407">Ion channel</keyword>
<dbReference type="PANTHER" id="PTHR45638:SF11">
    <property type="entry name" value="CYCLIC NUCLEOTIDE-GATED CATION CHANNEL SUBUNIT A"/>
    <property type="match status" value="1"/>
</dbReference>
<gene>
    <name evidence="10" type="ordered locus">UWK_02756</name>
</gene>
<evidence type="ECO:0000256" key="7">
    <source>
        <dbReference type="ARBA" id="ARBA00023286"/>
    </source>
</evidence>
<keyword evidence="6" id="KW-0472">Membrane</keyword>
<keyword evidence="5" id="KW-0406">Ion transport</keyword>
<accession>M1PSG9</accession>
<proteinExistence type="predicted"/>
<dbReference type="STRING" id="1167006.UWK_02756"/>
<dbReference type="GO" id="GO:0044877">
    <property type="term" value="F:protein-containing complex binding"/>
    <property type="evidence" value="ECO:0007669"/>
    <property type="project" value="TreeGrafter"/>
</dbReference>
<dbReference type="Pfam" id="PF14332">
    <property type="entry name" value="DUF4388"/>
    <property type="match status" value="1"/>
</dbReference>
<name>M1PSG9_DESSD</name>
<dbReference type="EMBL" id="CP003985">
    <property type="protein sequence ID" value="AGF79291.1"/>
    <property type="molecule type" value="Genomic_DNA"/>
</dbReference>
<feature type="domain" description="Cyclic nucleotide-binding" evidence="9">
    <location>
        <begin position="128"/>
        <end position="244"/>
    </location>
</feature>
<dbReference type="RefSeq" id="WP_015404977.1">
    <property type="nucleotide sequence ID" value="NC_020304.1"/>
</dbReference>
<evidence type="ECO:0000256" key="6">
    <source>
        <dbReference type="ARBA" id="ARBA00023136"/>
    </source>
</evidence>
<dbReference type="PROSITE" id="PS50042">
    <property type="entry name" value="CNMP_BINDING_3"/>
    <property type="match status" value="1"/>
</dbReference>
<dbReference type="InterPro" id="IPR018488">
    <property type="entry name" value="cNMP-bd_CS"/>
</dbReference>
<dbReference type="Proteomes" id="UP000011721">
    <property type="component" value="Chromosome"/>
</dbReference>
<dbReference type="Pfam" id="PF00027">
    <property type="entry name" value="cNMP_binding"/>
    <property type="match status" value="1"/>
</dbReference>
<evidence type="ECO:0000256" key="8">
    <source>
        <dbReference type="ARBA" id="ARBA00023303"/>
    </source>
</evidence>
<dbReference type="InterPro" id="IPR018490">
    <property type="entry name" value="cNMP-bd_dom_sf"/>
</dbReference>
<evidence type="ECO:0000256" key="1">
    <source>
        <dbReference type="ARBA" id="ARBA00004141"/>
    </source>
</evidence>
<organism evidence="10 11">
    <name type="scientific">Desulfocapsa sulfexigens (strain DSM 10523 / SB164P1)</name>
    <dbReference type="NCBI Taxonomy" id="1167006"/>
    <lineage>
        <taxon>Bacteria</taxon>
        <taxon>Pseudomonadati</taxon>
        <taxon>Thermodesulfobacteriota</taxon>
        <taxon>Desulfobulbia</taxon>
        <taxon>Desulfobulbales</taxon>
        <taxon>Desulfocapsaceae</taxon>
        <taxon>Desulfocapsa</taxon>
    </lineage>
</organism>
<keyword evidence="11" id="KW-1185">Reference proteome</keyword>
<dbReference type="InterPro" id="IPR025497">
    <property type="entry name" value="PatA-like_N"/>
</dbReference>
<comment type="subcellular location">
    <subcellularLocation>
        <location evidence="1">Membrane</location>
        <topology evidence="1">Multi-pass membrane protein</topology>
    </subcellularLocation>
</comment>
<dbReference type="GO" id="GO:0005221">
    <property type="term" value="F:intracellularly cyclic nucleotide-activated monoatomic cation channel activity"/>
    <property type="evidence" value="ECO:0007669"/>
    <property type="project" value="InterPro"/>
</dbReference>
<dbReference type="InterPro" id="IPR050866">
    <property type="entry name" value="CNG_cation_channel"/>
</dbReference>
<evidence type="ECO:0000256" key="5">
    <source>
        <dbReference type="ARBA" id="ARBA00023065"/>
    </source>
</evidence>
<dbReference type="OrthoDB" id="9771288at2"/>
<dbReference type="PATRIC" id="fig|1167006.5.peg.2981"/>
<dbReference type="InterPro" id="IPR014710">
    <property type="entry name" value="RmlC-like_jellyroll"/>
</dbReference>
<dbReference type="AlphaFoldDB" id="M1PSG9"/>
<dbReference type="PROSITE" id="PS00888">
    <property type="entry name" value="CNMP_BINDING_1"/>
    <property type="match status" value="1"/>
</dbReference>
<keyword evidence="3" id="KW-0812">Transmembrane</keyword>
<dbReference type="SUPFAM" id="SSF51206">
    <property type="entry name" value="cAMP-binding domain-like"/>
    <property type="match status" value="1"/>
</dbReference>
<evidence type="ECO:0000256" key="2">
    <source>
        <dbReference type="ARBA" id="ARBA00022448"/>
    </source>
</evidence>
<dbReference type="KEGG" id="dsf:UWK_02756"/>
<evidence type="ECO:0000259" key="9">
    <source>
        <dbReference type="PROSITE" id="PS50042"/>
    </source>
</evidence>